<reference evidence="1" key="2">
    <citation type="submission" date="2025-09" db="UniProtKB">
        <authorList>
            <consortium name="Ensembl"/>
        </authorList>
    </citation>
    <scope>IDENTIFICATION</scope>
</reference>
<proteinExistence type="predicted"/>
<protein>
    <submittedName>
        <fullName evidence="1">Uncharacterized protein</fullName>
    </submittedName>
</protein>
<dbReference type="AlphaFoldDB" id="A0A3Q2P7U0"/>
<dbReference type="Proteomes" id="UP000265000">
    <property type="component" value="Unplaced"/>
</dbReference>
<organism evidence="1 2">
    <name type="scientific">Fundulus heteroclitus</name>
    <name type="common">Killifish</name>
    <name type="synonym">Mummichog</name>
    <dbReference type="NCBI Taxonomy" id="8078"/>
    <lineage>
        <taxon>Eukaryota</taxon>
        <taxon>Metazoa</taxon>
        <taxon>Chordata</taxon>
        <taxon>Craniata</taxon>
        <taxon>Vertebrata</taxon>
        <taxon>Euteleostomi</taxon>
        <taxon>Actinopterygii</taxon>
        <taxon>Neopterygii</taxon>
        <taxon>Teleostei</taxon>
        <taxon>Neoteleostei</taxon>
        <taxon>Acanthomorphata</taxon>
        <taxon>Ovalentaria</taxon>
        <taxon>Atherinomorphae</taxon>
        <taxon>Cyprinodontiformes</taxon>
        <taxon>Fundulidae</taxon>
        <taxon>Fundulus</taxon>
    </lineage>
</organism>
<keyword evidence="2" id="KW-1185">Reference proteome</keyword>
<dbReference type="Ensembl" id="ENSFHET00000002075.1">
    <property type="protein sequence ID" value="ENSFHEP00000008474.1"/>
    <property type="gene ID" value="ENSFHEG00000009664.1"/>
</dbReference>
<name>A0A3Q2P7U0_FUNHE</name>
<evidence type="ECO:0000313" key="2">
    <source>
        <dbReference type="Proteomes" id="UP000265000"/>
    </source>
</evidence>
<sequence>NVNEAYFGKGTKLTVLGK</sequence>
<reference evidence="1" key="1">
    <citation type="submission" date="2025-08" db="UniProtKB">
        <authorList>
            <consortium name="Ensembl"/>
        </authorList>
    </citation>
    <scope>IDENTIFICATION</scope>
</reference>
<accession>A0A3Q2P7U0</accession>
<evidence type="ECO:0000313" key="1">
    <source>
        <dbReference type="Ensembl" id="ENSFHEP00000008474.1"/>
    </source>
</evidence>